<evidence type="ECO:0000313" key="1">
    <source>
        <dbReference type="EMBL" id="KIE63801.1"/>
    </source>
</evidence>
<evidence type="ECO:0000313" key="2">
    <source>
        <dbReference type="Proteomes" id="UP000054529"/>
    </source>
</evidence>
<dbReference type="HOGENOM" id="CLU_3150721_0_0_6"/>
<protein>
    <submittedName>
        <fullName evidence="1">Uncharacterized protein</fullName>
    </submittedName>
</protein>
<name>A0A0C1S988_9ENTR</name>
<gene>
    <name evidence="1" type="ORF">P689_122283</name>
</gene>
<dbReference type="Proteomes" id="UP000054529">
    <property type="component" value="Unassembled WGS sequence"/>
</dbReference>
<organism evidence="1 2">
    <name type="scientific">Candidatus Riesia pediculischaeffi PTSU</name>
    <dbReference type="NCBI Taxonomy" id="1401651"/>
    <lineage>
        <taxon>Bacteria</taxon>
        <taxon>Pseudomonadati</taxon>
        <taxon>Pseudomonadota</taxon>
        <taxon>Gammaproteobacteria</taxon>
        <taxon>Enterobacterales</taxon>
        <taxon>Enterobacteriaceae</taxon>
        <taxon>Candidatus Riesia</taxon>
    </lineage>
</organism>
<accession>A0A0C1S988</accession>
<dbReference type="AlphaFoldDB" id="A0A0C1S988"/>
<reference evidence="1 2" key="1">
    <citation type="journal article" date="2014" name="G3 (Bethesda)">
        <title>Genome sequence of Candidatus Riesia pediculischaeffi, endosymbiont of chimpanzee lice, and genomic comparison of recently acquired endosymbionts from human and chimpanzee lice.</title>
        <authorList>
            <person name="Boyd B.M."/>
            <person name="Allen J.M."/>
            <person name="de Crecy-Lagard V."/>
            <person name="Reed D.L."/>
        </authorList>
    </citation>
    <scope>NUCLEOTIDE SEQUENCE [LARGE SCALE GENOMIC DNA]</scope>
    <source>
        <strain evidence="1 2">PTSU</strain>
    </source>
</reference>
<dbReference type="EMBL" id="AWXV01000004">
    <property type="protein sequence ID" value="KIE63801.1"/>
    <property type="molecule type" value="Genomic_DNA"/>
</dbReference>
<proteinExistence type="predicted"/>
<comment type="caution">
    <text evidence="1">The sequence shown here is derived from an EMBL/GenBank/DDBJ whole genome shotgun (WGS) entry which is preliminary data.</text>
</comment>
<sequence>MYFSSVVRSLQNFFDPFVIWILGDYLKNDMSKMIDNFTNIPHILLKIG</sequence>